<evidence type="ECO:0000256" key="3">
    <source>
        <dbReference type="ARBA" id="ARBA00022723"/>
    </source>
</evidence>
<keyword evidence="5" id="KW-0408">Iron</keyword>
<gene>
    <name evidence="7" type="ORF">SLINC_0740</name>
</gene>
<evidence type="ECO:0000256" key="1">
    <source>
        <dbReference type="ARBA" id="ARBA00010617"/>
    </source>
</evidence>
<sequence length="413" mass="44184">MEENLMTTRRTIAPDELDTLNLADPRLHAESDLSAVWRHLREHEPVHWNPATDSAPGFWAVTRHADVTAVYRDSTRFTSEGGNVLETLLAGGDSAAGRMLAITDGPRHAALRRILLSAFSPRALEPIVASVRRTVERLLRDAIDKGSCDFAADVAAGIPLGAICDLLGVPDADRAHVLSLTSSALGSHDADSTAADAWIAKSEILLYFAGLARDRREGGHADVIALLAGSEVEGLPLDDDEIMLNCYSLILGGDETARLSMVGAALALLEHPDQWQALRNGDAGIDTAVEEILRWTTPALHSGRTATTDTEVGGRAIRTGDIVTVWNASANQDERIFEAPERLLLNRTPNKHVTFAYGPHFCLGAYLARAEIGAVLAGLRDQVAAMEQTGPAGPVYSNFLSGLGSLPLMLKGA</sequence>
<accession>A0A1B1M3A7</accession>
<evidence type="ECO:0000313" key="8">
    <source>
        <dbReference type="Proteomes" id="UP000092598"/>
    </source>
</evidence>
<proteinExistence type="inferred from homology"/>
<dbReference type="GO" id="GO:0005506">
    <property type="term" value="F:iron ion binding"/>
    <property type="evidence" value="ECO:0007669"/>
    <property type="project" value="InterPro"/>
</dbReference>
<evidence type="ECO:0000313" key="7">
    <source>
        <dbReference type="EMBL" id="ANS62964.1"/>
    </source>
</evidence>
<dbReference type="PATRIC" id="fig|1915.4.peg.886"/>
<dbReference type="GO" id="GO:0036199">
    <property type="term" value="F:cholest-4-en-3-one 26-monooxygenase activity"/>
    <property type="evidence" value="ECO:0007669"/>
    <property type="project" value="TreeGrafter"/>
</dbReference>
<dbReference type="SUPFAM" id="SSF48264">
    <property type="entry name" value="Cytochrome P450"/>
    <property type="match status" value="1"/>
</dbReference>
<keyword evidence="4" id="KW-0560">Oxidoreductase</keyword>
<keyword evidence="3" id="KW-0479">Metal-binding</keyword>
<protein>
    <submittedName>
        <fullName evidence="7">Putative cytochrome P450</fullName>
    </submittedName>
</protein>
<keyword evidence="6" id="KW-0503">Monooxygenase</keyword>
<dbReference type="GO" id="GO:0006707">
    <property type="term" value="P:cholesterol catabolic process"/>
    <property type="evidence" value="ECO:0007669"/>
    <property type="project" value="TreeGrafter"/>
</dbReference>
<dbReference type="PRINTS" id="PR00359">
    <property type="entry name" value="BP450"/>
</dbReference>
<keyword evidence="2" id="KW-0349">Heme</keyword>
<reference evidence="7 8" key="1">
    <citation type="submission" date="2016-07" db="EMBL/GenBank/DDBJ databases">
        <title>Enhancement of antibiotic productionsby engineered nitrateutilization in actinobacteria.</title>
        <authorList>
            <person name="Meng S.C."/>
        </authorList>
    </citation>
    <scope>NUCLEOTIDE SEQUENCE [LARGE SCALE GENOMIC DNA]</scope>
    <source>
        <strain evidence="7 8">NRRL 2936</strain>
    </source>
</reference>
<organism evidence="7 8">
    <name type="scientific">Streptomyces lincolnensis</name>
    <dbReference type="NCBI Taxonomy" id="1915"/>
    <lineage>
        <taxon>Bacteria</taxon>
        <taxon>Bacillati</taxon>
        <taxon>Actinomycetota</taxon>
        <taxon>Actinomycetes</taxon>
        <taxon>Kitasatosporales</taxon>
        <taxon>Streptomycetaceae</taxon>
        <taxon>Streptomyces</taxon>
    </lineage>
</organism>
<dbReference type="EMBL" id="CP016438">
    <property type="protein sequence ID" value="ANS62964.1"/>
    <property type="molecule type" value="Genomic_DNA"/>
</dbReference>
<dbReference type="InterPro" id="IPR002397">
    <property type="entry name" value="Cyt_P450_B"/>
</dbReference>
<keyword evidence="8" id="KW-1185">Reference proteome</keyword>
<evidence type="ECO:0000256" key="2">
    <source>
        <dbReference type="ARBA" id="ARBA00022617"/>
    </source>
</evidence>
<dbReference type="STRING" id="1915.SLINC_0740"/>
<dbReference type="FunFam" id="1.10.630.10:FF:000018">
    <property type="entry name" value="Cytochrome P450 monooxygenase"/>
    <property type="match status" value="1"/>
</dbReference>
<dbReference type="InterPro" id="IPR001128">
    <property type="entry name" value="Cyt_P450"/>
</dbReference>
<dbReference type="Proteomes" id="UP000092598">
    <property type="component" value="Chromosome"/>
</dbReference>
<dbReference type="CDD" id="cd11033">
    <property type="entry name" value="CYP142-like"/>
    <property type="match status" value="1"/>
</dbReference>
<dbReference type="KEGG" id="sls:SLINC_0740"/>
<dbReference type="Pfam" id="PF00067">
    <property type="entry name" value="p450"/>
    <property type="match status" value="1"/>
</dbReference>
<evidence type="ECO:0000256" key="4">
    <source>
        <dbReference type="ARBA" id="ARBA00023002"/>
    </source>
</evidence>
<evidence type="ECO:0000256" key="5">
    <source>
        <dbReference type="ARBA" id="ARBA00023004"/>
    </source>
</evidence>
<dbReference type="InterPro" id="IPR036396">
    <property type="entry name" value="Cyt_P450_sf"/>
</dbReference>
<dbReference type="GO" id="GO:0008395">
    <property type="term" value="F:steroid hydroxylase activity"/>
    <property type="evidence" value="ECO:0007669"/>
    <property type="project" value="TreeGrafter"/>
</dbReference>
<dbReference type="PANTHER" id="PTHR46696:SF4">
    <property type="entry name" value="BIOTIN BIOSYNTHESIS CYTOCHROME P450"/>
    <property type="match status" value="1"/>
</dbReference>
<name>A0A1B1M3A7_STRLN</name>
<comment type="similarity">
    <text evidence="1">Belongs to the cytochrome P450 family.</text>
</comment>
<dbReference type="PANTHER" id="PTHR46696">
    <property type="entry name" value="P450, PUTATIVE (EUROFUNG)-RELATED"/>
    <property type="match status" value="1"/>
</dbReference>
<dbReference type="GO" id="GO:0020037">
    <property type="term" value="F:heme binding"/>
    <property type="evidence" value="ECO:0007669"/>
    <property type="project" value="InterPro"/>
</dbReference>
<evidence type="ECO:0000256" key="6">
    <source>
        <dbReference type="ARBA" id="ARBA00023033"/>
    </source>
</evidence>
<dbReference type="Gene3D" id="1.10.630.10">
    <property type="entry name" value="Cytochrome P450"/>
    <property type="match status" value="1"/>
</dbReference>
<dbReference type="AlphaFoldDB" id="A0A1B1M3A7"/>